<feature type="transmembrane region" description="Helical" evidence="10">
    <location>
        <begin position="268"/>
        <end position="287"/>
    </location>
</feature>
<evidence type="ECO:0000259" key="11">
    <source>
        <dbReference type="Pfam" id="PF00582"/>
    </source>
</evidence>
<gene>
    <name evidence="13" type="ORF">JX360_11335</name>
</gene>
<feature type="transmembrane region" description="Helical" evidence="10">
    <location>
        <begin position="293"/>
        <end position="312"/>
    </location>
</feature>
<dbReference type="RefSeq" id="WP_244350896.1">
    <property type="nucleotide sequence ID" value="NZ_JAFIRA010000029.1"/>
</dbReference>
<comment type="caution">
    <text evidence="13">The sequence shown here is derived from an EMBL/GenBank/DDBJ whole genome shotgun (WGS) entry which is preliminary data.</text>
</comment>
<feature type="domain" description="UspA" evidence="11">
    <location>
        <begin position="557"/>
        <end position="682"/>
    </location>
</feature>
<feature type="transmembrane region" description="Helical" evidence="10">
    <location>
        <begin position="153"/>
        <end position="177"/>
    </location>
</feature>
<keyword evidence="8 10" id="KW-0472">Membrane</keyword>
<name>A0ABT0CCI0_THEVL</name>
<protein>
    <submittedName>
        <fullName evidence="13">Cation:proton antiporter</fullName>
    </submittedName>
</protein>
<sequence length="691" mass="74935">METLVLVLQEEPILSFALLLGVILVVPLLFEWLRLPGLVGLLAAGIALGPQGLNLLTAELPTVQLLSDIGVVYLLFVAGLEIDLEQFRQTRNRSATFGFFTFAIPLLVGTLIGRFFGFGWNSAVLLGSLFASHTPLGYPIVSRYGLVKNEAVLVTIGGTIFTDIASLLVLAVCVGIHGGEFTIWSLLGLLGSLLIYAAAVLFGLDWLGHRFFRRTGSEEGNQFLFVLLALFVAALGAQWIGVEKIIGAFLAGLAVNDVLREGPVKEKIVFVGSVLFIPVFFVDMGLLIDLPAFVQTLSSIWLMLAILVGLSFSKYSAAQLCQWLYHYTPAQKLMMWSLSLPQVAATLAATAVGFQVGLLNASVLNSVIVLMLVTATLGPILTSRAGAQMAMQEEQAQLTPPVDPAQEKPRPPQDSYVVVVPVANPETEQNLLEMAALLAKHEQGRIVPLSVATGHVHMDAPSLQASLEHGEYLLKRAVEFCQQFEVQVTPLSRIDSHIAQGISHASREQKASLIVMGWSDTTGLRARLFGNVINSVLWATHCPVAVARLQHPPHKLQRILVALENFRSQSARSVRLAQILATANQAEITLLHVCPSGTSEPDRHWLEAQLTALAEQPSPASGSRLEVKVLVSDDIVKTLLKEAEGFDLVVLPSFRRRNRSGGLSFSDVTTEVLERLNSSLVMLGEPLELGQ</sequence>
<evidence type="ECO:0000313" key="14">
    <source>
        <dbReference type="Proteomes" id="UP000830835"/>
    </source>
</evidence>
<evidence type="ECO:0000256" key="8">
    <source>
        <dbReference type="ARBA" id="ARBA00023136"/>
    </source>
</evidence>
<dbReference type="EMBL" id="JAFIRA010000029">
    <property type="protein sequence ID" value="MCJ2543496.1"/>
    <property type="molecule type" value="Genomic_DNA"/>
</dbReference>
<feature type="domain" description="Cation/H+ exchanger transmembrane" evidence="12">
    <location>
        <begin position="22"/>
        <end position="381"/>
    </location>
</feature>
<evidence type="ECO:0000313" key="13">
    <source>
        <dbReference type="EMBL" id="MCJ2543496.1"/>
    </source>
</evidence>
<keyword evidence="3" id="KW-0813">Transport</keyword>
<dbReference type="InterPro" id="IPR006016">
    <property type="entry name" value="UspA"/>
</dbReference>
<dbReference type="InterPro" id="IPR038770">
    <property type="entry name" value="Na+/solute_symporter_sf"/>
</dbReference>
<feature type="domain" description="UspA" evidence="11">
    <location>
        <begin position="418"/>
        <end position="548"/>
    </location>
</feature>
<dbReference type="Gene3D" id="1.20.1530.20">
    <property type="match status" value="1"/>
</dbReference>
<comment type="similarity">
    <text evidence="2">Belongs to the monovalent cation:proton antiporter 2 (CPA2) transporter (TC 2.A.37) family.</text>
</comment>
<keyword evidence="4" id="KW-0050">Antiport</keyword>
<dbReference type="SUPFAM" id="SSF52402">
    <property type="entry name" value="Adenine nucleotide alpha hydrolases-like"/>
    <property type="match status" value="2"/>
</dbReference>
<keyword evidence="6 10" id="KW-1133">Transmembrane helix</keyword>
<organism evidence="13 14">
    <name type="scientific">Thermostichus vulcanus str. 'Rupite'</name>
    <dbReference type="NCBI Taxonomy" id="2813851"/>
    <lineage>
        <taxon>Bacteria</taxon>
        <taxon>Bacillati</taxon>
        <taxon>Cyanobacteriota</taxon>
        <taxon>Cyanophyceae</taxon>
        <taxon>Thermostichales</taxon>
        <taxon>Thermostichaceae</taxon>
        <taxon>Thermostichus</taxon>
    </lineage>
</organism>
<dbReference type="CDD" id="cd00293">
    <property type="entry name" value="USP-like"/>
    <property type="match status" value="1"/>
</dbReference>
<keyword evidence="14" id="KW-1185">Reference proteome</keyword>
<dbReference type="Pfam" id="PF00582">
    <property type="entry name" value="Usp"/>
    <property type="match status" value="2"/>
</dbReference>
<dbReference type="PANTHER" id="PTHR43562:SF4">
    <property type="entry name" value="NA(+)_H(+) ANTIPORTER NHAS5"/>
    <property type="match status" value="1"/>
</dbReference>
<feature type="transmembrane region" description="Helical" evidence="10">
    <location>
        <begin position="122"/>
        <end position="141"/>
    </location>
</feature>
<dbReference type="Gene3D" id="3.40.50.12370">
    <property type="match status" value="1"/>
</dbReference>
<evidence type="ECO:0000256" key="6">
    <source>
        <dbReference type="ARBA" id="ARBA00022989"/>
    </source>
</evidence>
<feature type="transmembrane region" description="Helical" evidence="10">
    <location>
        <begin position="333"/>
        <end position="356"/>
    </location>
</feature>
<dbReference type="Proteomes" id="UP000830835">
    <property type="component" value="Unassembled WGS sequence"/>
</dbReference>
<feature type="transmembrane region" description="Helical" evidence="10">
    <location>
        <begin position="62"/>
        <end position="82"/>
    </location>
</feature>
<feature type="transmembrane region" description="Helical" evidence="10">
    <location>
        <begin position="362"/>
        <end position="381"/>
    </location>
</feature>
<feature type="transmembrane region" description="Helical" evidence="10">
    <location>
        <begin position="94"/>
        <end position="116"/>
    </location>
</feature>
<feature type="transmembrane region" description="Helical" evidence="10">
    <location>
        <begin position="12"/>
        <end position="30"/>
    </location>
</feature>
<comment type="subcellular location">
    <subcellularLocation>
        <location evidence="1">Membrane</location>
        <topology evidence="1">Multi-pass membrane protein</topology>
    </subcellularLocation>
</comment>
<reference evidence="13" key="1">
    <citation type="submission" date="2021-02" db="EMBL/GenBank/DDBJ databases">
        <title>The CRISPR/cas machinery reduction and long-range gene transfer in the hot spring cyanobacterium Synechococcus.</title>
        <authorList>
            <person name="Dvorak P."/>
            <person name="Jahodarova E."/>
            <person name="Hasler P."/>
            <person name="Poulickova A."/>
        </authorList>
    </citation>
    <scope>NUCLEOTIDE SEQUENCE</scope>
    <source>
        <strain evidence="13">Rupite</strain>
    </source>
</reference>
<feature type="region of interest" description="Disordered" evidence="9">
    <location>
        <begin position="392"/>
        <end position="412"/>
    </location>
</feature>
<dbReference type="InterPro" id="IPR006153">
    <property type="entry name" value="Cation/H_exchanger_TM"/>
</dbReference>
<evidence type="ECO:0000256" key="3">
    <source>
        <dbReference type="ARBA" id="ARBA00022448"/>
    </source>
</evidence>
<evidence type="ECO:0000256" key="2">
    <source>
        <dbReference type="ARBA" id="ARBA00005551"/>
    </source>
</evidence>
<evidence type="ECO:0000256" key="5">
    <source>
        <dbReference type="ARBA" id="ARBA00022692"/>
    </source>
</evidence>
<keyword evidence="7" id="KW-0406">Ion transport</keyword>
<keyword evidence="5 10" id="KW-0812">Transmembrane</keyword>
<evidence type="ECO:0000259" key="12">
    <source>
        <dbReference type="Pfam" id="PF00999"/>
    </source>
</evidence>
<evidence type="ECO:0000256" key="10">
    <source>
        <dbReference type="SAM" id="Phobius"/>
    </source>
</evidence>
<evidence type="ECO:0000256" key="7">
    <source>
        <dbReference type="ARBA" id="ARBA00023065"/>
    </source>
</evidence>
<evidence type="ECO:0000256" key="4">
    <source>
        <dbReference type="ARBA" id="ARBA00022449"/>
    </source>
</evidence>
<dbReference type="Pfam" id="PF00999">
    <property type="entry name" value="Na_H_Exchanger"/>
    <property type="match status" value="1"/>
</dbReference>
<evidence type="ECO:0000256" key="1">
    <source>
        <dbReference type="ARBA" id="ARBA00004141"/>
    </source>
</evidence>
<evidence type="ECO:0000256" key="9">
    <source>
        <dbReference type="SAM" id="MobiDB-lite"/>
    </source>
</evidence>
<accession>A0ABT0CCI0</accession>
<proteinExistence type="inferred from homology"/>
<dbReference type="PANTHER" id="PTHR43562">
    <property type="entry name" value="NAPA-TYPE SODIUM/HYDROGEN ANTIPORTER"/>
    <property type="match status" value="1"/>
</dbReference>
<feature type="transmembrane region" description="Helical" evidence="10">
    <location>
        <begin position="220"/>
        <end position="239"/>
    </location>
</feature>
<feature type="transmembrane region" description="Helical" evidence="10">
    <location>
        <begin position="183"/>
        <end position="208"/>
    </location>
</feature>